<dbReference type="EMBL" id="BGPR01042722">
    <property type="protein sequence ID" value="GBO19235.1"/>
    <property type="molecule type" value="Genomic_DNA"/>
</dbReference>
<dbReference type="AlphaFoldDB" id="A0A4Y2V1Z9"/>
<organism evidence="1 2">
    <name type="scientific">Araneus ventricosus</name>
    <name type="common">Orbweaver spider</name>
    <name type="synonym">Epeira ventricosa</name>
    <dbReference type="NCBI Taxonomy" id="182803"/>
    <lineage>
        <taxon>Eukaryota</taxon>
        <taxon>Metazoa</taxon>
        <taxon>Ecdysozoa</taxon>
        <taxon>Arthropoda</taxon>
        <taxon>Chelicerata</taxon>
        <taxon>Arachnida</taxon>
        <taxon>Araneae</taxon>
        <taxon>Araneomorphae</taxon>
        <taxon>Entelegynae</taxon>
        <taxon>Araneoidea</taxon>
        <taxon>Araneidae</taxon>
        <taxon>Araneus</taxon>
    </lineage>
</organism>
<proteinExistence type="predicted"/>
<protein>
    <submittedName>
        <fullName evidence="1">Uncharacterized protein</fullName>
    </submittedName>
</protein>
<comment type="caution">
    <text evidence="1">The sequence shown here is derived from an EMBL/GenBank/DDBJ whole genome shotgun (WGS) entry which is preliminary data.</text>
</comment>
<dbReference type="Proteomes" id="UP000499080">
    <property type="component" value="Unassembled WGS sequence"/>
</dbReference>
<keyword evidence="2" id="KW-1185">Reference proteome</keyword>
<reference evidence="1 2" key="1">
    <citation type="journal article" date="2019" name="Sci. Rep.">
        <title>Orb-weaving spider Araneus ventricosus genome elucidates the spidroin gene catalogue.</title>
        <authorList>
            <person name="Kono N."/>
            <person name="Nakamura H."/>
            <person name="Ohtoshi R."/>
            <person name="Moran D.A.P."/>
            <person name="Shinohara A."/>
            <person name="Yoshida Y."/>
            <person name="Fujiwara M."/>
            <person name="Mori M."/>
            <person name="Tomita M."/>
            <person name="Arakawa K."/>
        </authorList>
    </citation>
    <scope>NUCLEOTIDE SEQUENCE [LARGE SCALE GENOMIC DNA]</scope>
</reference>
<sequence length="112" mass="12599">MRGHSDSLHLKKPPNSCLDYISFFSSDNETDTLARIDTIEANICRSVAATFLLPRIRRQQSITIVKEFDLEILMHLYVLDLSESVRPTDILCRSVCGSSGFCQYEATGVTLL</sequence>
<accession>A0A4Y2V1Z9</accession>
<gene>
    <name evidence="1" type="ORF">AVEN_121622_1</name>
</gene>
<evidence type="ECO:0000313" key="2">
    <source>
        <dbReference type="Proteomes" id="UP000499080"/>
    </source>
</evidence>
<name>A0A4Y2V1Z9_ARAVE</name>
<evidence type="ECO:0000313" key="1">
    <source>
        <dbReference type="EMBL" id="GBO19235.1"/>
    </source>
</evidence>